<organism evidence="8">
    <name type="scientific">Gordonia amarae</name>
    <dbReference type="NCBI Taxonomy" id="36821"/>
    <lineage>
        <taxon>Bacteria</taxon>
        <taxon>Bacillati</taxon>
        <taxon>Actinomycetota</taxon>
        <taxon>Actinomycetes</taxon>
        <taxon>Mycobacteriales</taxon>
        <taxon>Gordoniaceae</taxon>
        <taxon>Gordonia</taxon>
    </lineage>
</organism>
<sequence>MAAGDIFAGYRIERRIGAGGMGEVFLAEHPRLPRKDALKLLSPGIRGDGDFRRRFVREAELSAGLRHPHIVPIYDCGDVDGRLWISMAYIEGPDAGTLASSYENRFMPTELVIDITNAIAGALDYAHERGLLHRDVKPGNILVDESSRPQAYLADFGIARPQDDNLGLTATGGFIGSVPYCAPEQFDDPRTLTAAVDQYQLACTAFELLTGAPPFGSPEPLAAMRQHLTADPPDPGYRRPGLPHTLAGVFRRALAKDPSHRYPTCADFADALAESLRSASVPEGARQAPNDWGRLGLPVVGSLTDTGDRPEEPNPGRREVLGQSSAIDQHPGPARNHRLRVRKVDDRVYQLRDRRWAVLLGIQRRRAGQRHGVADAGRRTVTARSCCHESRHLLCHFRRRTVLLGEQRLRGDRGWDEYLPAGSHPGSRNIGCDRGVHELLDDMRGGRRQSLLLG</sequence>
<evidence type="ECO:0000256" key="3">
    <source>
        <dbReference type="ARBA" id="ARBA00022679"/>
    </source>
</evidence>
<evidence type="ECO:0000256" key="2">
    <source>
        <dbReference type="ARBA" id="ARBA00022527"/>
    </source>
</evidence>
<gene>
    <name evidence="8" type="ORF">GII30_11875</name>
</gene>
<dbReference type="GO" id="GO:0005524">
    <property type="term" value="F:ATP binding"/>
    <property type="evidence" value="ECO:0007669"/>
    <property type="project" value="UniProtKB-KW"/>
</dbReference>
<dbReference type="EC" id="2.7.11.1" evidence="1"/>
<keyword evidence="6" id="KW-0067">ATP-binding</keyword>
<evidence type="ECO:0000256" key="7">
    <source>
        <dbReference type="SAM" id="MobiDB-lite"/>
    </source>
</evidence>
<keyword evidence="3" id="KW-0808">Transferase</keyword>
<feature type="region of interest" description="Disordered" evidence="7">
    <location>
        <begin position="282"/>
        <end position="336"/>
    </location>
</feature>
<dbReference type="PROSITE" id="PS00108">
    <property type="entry name" value="PROTEIN_KINASE_ST"/>
    <property type="match status" value="1"/>
</dbReference>
<dbReference type="Gene3D" id="3.30.200.20">
    <property type="entry name" value="Phosphorylase Kinase, domain 1"/>
    <property type="match status" value="1"/>
</dbReference>
<dbReference type="Gene3D" id="1.10.510.10">
    <property type="entry name" value="Transferase(Phosphotransferase) domain 1"/>
    <property type="match status" value="1"/>
</dbReference>
<dbReference type="InterPro" id="IPR008271">
    <property type="entry name" value="Ser/Thr_kinase_AS"/>
</dbReference>
<evidence type="ECO:0000256" key="1">
    <source>
        <dbReference type="ARBA" id="ARBA00012513"/>
    </source>
</evidence>
<reference evidence="8" key="1">
    <citation type="journal article" date="2021" name="Nat. Microbiol.">
        <title>Cocultivation of an ultrasmall environmental parasitic bacterium with lytic ability against bacteria associated with wastewater foams.</title>
        <authorList>
            <person name="Batinovic S."/>
            <person name="Rose J.J.A."/>
            <person name="Ratcliffe J."/>
            <person name="Seviour R.J."/>
            <person name="Petrovski S."/>
        </authorList>
    </citation>
    <scope>NUCLEOTIDE SEQUENCE</scope>
    <source>
        <strain evidence="8">CON44</strain>
    </source>
</reference>
<name>A0A857MEK7_9ACTN</name>
<dbReference type="SUPFAM" id="SSF56112">
    <property type="entry name" value="Protein kinase-like (PK-like)"/>
    <property type="match status" value="1"/>
</dbReference>
<dbReference type="EMBL" id="CP045810">
    <property type="protein sequence ID" value="QHN39769.1"/>
    <property type="molecule type" value="Genomic_DNA"/>
</dbReference>
<protein>
    <recommendedName>
        <fullName evidence="1">non-specific serine/threonine protein kinase</fullName>
        <ecNumber evidence="1">2.7.11.1</ecNumber>
    </recommendedName>
</protein>
<dbReference type="AlphaFoldDB" id="A0A857MEK7"/>
<dbReference type="CDD" id="cd14014">
    <property type="entry name" value="STKc_PknB_like"/>
    <property type="match status" value="1"/>
</dbReference>
<evidence type="ECO:0000313" key="8">
    <source>
        <dbReference type="EMBL" id="QHN39769.1"/>
    </source>
</evidence>
<evidence type="ECO:0000256" key="4">
    <source>
        <dbReference type="ARBA" id="ARBA00022741"/>
    </source>
</evidence>
<keyword evidence="4" id="KW-0547">Nucleotide-binding</keyword>
<dbReference type="PROSITE" id="PS50011">
    <property type="entry name" value="PROTEIN_KINASE_DOM"/>
    <property type="match status" value="1"/>
</dbReference>
<dbReference type="InterPro" id="IPR011009">
    <property type="entry name" value="Kinase-like_dom_sf"/>
</dbReference>
<dbReference type="InterPro" id="IPR000719">
    <property type="entry name" value="Prot_kinase_dom"/>
</dbReference>
<keyword evidence="2" id="KW-0723">Serine/threonine-protein kinase</keyword>
<evidence type="ECO:0000256" key="6">
    <source>
        <dbReference type="ARBA" id="ARBA00022840"/>
    </source>
</evidence>
<proteinExistence type="predicted"/>
<dbReference type="GO" id="GO:0004674">
    <property type="term" value="F:protein serine/threonine kinase activity"/>
    <property type="evidence" value="ECO:0007669"/>
    <property type="project" value="UniProtKB-KW"/>
</dbReference>
<feature type="compositionally biased region" description="Basic and acidic residues" evidence="7">
    <location>
        <begin position="306"/>
        <end position="320"/>
    </location>
</feature>
<evidence type="ECO:0000256" key="5">
    <source>
        <dbReference type="ARBA" id="ARBA00022777"/>
    </source>
</evidence>
<dbReference type="PANTHER" id="PTHR43289:SF6">
    <property type="entry name" value="SERINE_THREONINE-PROTEIN KINASE NEKL-3"/>
    <property type="match status" value="1"/>
</dbReference>
<keyword evidence="5 8" id="KW-0418">Kinase</keyword>
<dbReference type="PANTHER" id="PTHR43289">
    <property type="entry name" value="MITOGEN-ACTIVATED PROTEIN KINASE KINASE KINASE 20-RELATED"/>
    <property type="match status" value="1"/>
</dbReference>
<dbReference type="SMART" id="SM00220">
    <property type="entry name" value="S_TKc"/>
    <property type="match status" value="1"/>
</dbReference>
<accession>A0A857MEK7</accession>
<dbReference type="Pfam" id="PF00069">
    <property type="entry name" value="Pkinase"/>
    <property type="match status" value="1"/>
</dbReference>